<evidence type="ECO:0000256" key="2">
    <source>
        <dbReference type="ARBA" id="ARBA00022468"/>
    </source>
</evidence>
<feature type="compositionally biased region" description="Polar residues" evidence="10">
    <location>
        <begin position="668"/>
        <end position="700"/>
    </location>
</feature>
<organism evidence="13 14">
    <name type="scientific">Rhizopus oryzae</name>
    <name type="common">Mucormycosis agent</name>
    <name type="synonym">Rhizopus arrhizus var. delemar</name>
    <dbReference type="NCBI Taxonomy" id="64495"/>
    <lineage>
        <taxon>Eukaryota</taxon>
        <taxon>Fungi</taxon>
        <taxon>Fungi incertae sedis</taxon>
        <taxon>Mucoromycota</taxon>
        <taxon>Mucoromycotina</taxon>
        <taxon>Mucoromycetes</taxon>
        <taxon>Mucorales</taxon>
        <taxon>Mucorineae</taxon>
        <taxon>Rhizopodaceae</taxon>
        <taxon>Rhizopus</taxon>
    </lineage>
</organism>
<name>A0A9P7BUI8_RHIOR</name>
<dbReference type="PROSITE" id="PS50115">
    <property type="entry name" value="ARFGAP"/>
    <property type="match status" value="1"/>
</dbReference>
<evidence type="ECO:0000256" key="4">
    <source>
        <dbReference type="ARBA" id="ARBA00022723"/>
    </source>
</evidence>
<keyword evidence="6" id="KW-0862">Zinc</keyword>
<dbReference type="Proteomes" id="UP000716291">
    <property type="component" value="Unassembled WGS sequence"/>
</dbReference>
<dbReference type="Pfam" id="PF01566">
    <property type="entry name" value="Nramp"/>
    <property type="match status" value="2"/>
</dbReference>
<reference evidence="13" key="1">
    <citation type="journal article" date="2020" name="Microb. Genom.">
        <title>Genetic diversity of clinical and environmental Mucorales isolates obtained from an investigation of mucormycosis cases among solid organ transplant recipients.</title>
        <authorList>
            <person name="Nguyen M.H."/>
            <person name="Kaul D."/>
            <person name="Muto C."/>
            <person name="Cheng S.J."/>
            <person name="Richter R.A."/>
            <person name="Bruno V.M."/>
            <person name="Liu G."/>
            <person name="Beyhan S."/>
            <person name="Sundermann A.J."/>
            <person name="Mounaud S."/>
            <person name="Pasculle A.W."/>
            <person name="Nierman W.C."/>
            <person name="Driscoll E."/>
            <person name="Cumbie R."/>
            <person name="Clancy C.J."/>
            <person name="Dupont C.L."/>
        </authorList>
    </citation>
    <scope>NUCLEOTIDE SEQUENCE</scope>
    <source>
        <strain evidence="13">GL11</strain>
    </source>
</reference>
<evidence type="ECO:0000256" key="10">
    <source>
        <dbReference type="SAM" id="MobiDB-lite"/>
    </source>
</evidence>
<dbReference type="NCBIfam" id="TIGR01197">
    <property type="entry name" value="nramp"/>
    <property type="match status" value="1"/>
</dbReference>
<feature type="compositionally biased region" description="Low complexity" evidence="10">
    <location>
        <begin position="820"/>
        <end position="837"/>
    </location>
</feature>
<evidence type="ECO:0000313" key="13">
    <source>
        <dbReference type="EMBL" id="KAG1312055.1"/>
    </source>
</evidence>
<feature type="compositionally biased region" description="Low complexity" evidence="10">
    <location>
        <begin position="877"/>
        <end position="891"/>
    </location>
</feature>
<dbReference type="GO" id="GO:0005096">
    <property type="term" value="F:GTPase activator activity"/>
    <property type="evidence" value="ECO:0007669"/>
    <property type="project" value="UniProtKB-KW"/>
</dbReference>
<gene>
    <name evidence="13" type="ORF">G6F64_003330</name>
</gene>
<keyword evidence="4" id="KW-0479">Metal-binding</keyword>
<dbReference type="NCBIfam" id="NF037982">
    <property type="entry name" value="Nramp_1"/>
    <property type="match status" value="2"/>
</dbReference>
<dbReference type="InterPro" id="IPR001164">
    <property type="entry name" value="ArfGAP_dom"/>
</dbReference>
<dbReference type="AlphaFoldDB" id="A0A9P7BUI8"/>
<dbReference type="InterPro" id="IPR038508">
    <property type="entry name" value="ArfGAP_dom_sf"/>
</dbReference>
<feature type="region of interest" description="Disordered" evidence="10">
    <location>
        <begin position="815"/>
        <end position="906"/>
    </location>
</feature>
<feature type="transmembrane region" description="Helical" evidence="11">
    <location>
        <begin position="69"/>
        <end position="97"/>
    </location>
</feature>
<dbReference type="PANTHER" id="PTHR11706:SF101">
    <property type="entry name" value="MANGANESE TRANSPORTER SMF1"/>
    <property type="match status" value="1"/>
</dbReference>
<proteinExistence type="predicted"/>
<dbReference type="InterPro" id="IPR037278">
    <property type="entry name" value="ARFGAP/RecO"/>
</dbReference>
<dbReference type="FunFam" id="1.10.220.150:FF:000014">
    <property type="entry name" value="ADP-ribosylation factor GTPase-activating protein"/>
    <property type="match status" value="1"/>
</dbReference>
<dbReference type="SMART" id="SM00105">
    <property type="entry name" value="ArfGap"/>
    <property type="match status" value="1"/>
</dbReference>
<keyword evidence="5 9" id="KW-0863">Zinc-finger</keyword>
<feature type="domain" description="Arf-GAP" evidence="12">
    <location>
        <begin position="541"/>
        <end position="658"/>
    </location>
</feature>
<comment type="caution">
    <text evidence="13">The sequence shown here is derived from an EMBL/GenBank/DDBJ whole genome shotgun (WGS) entry which is preliminary data.</text>
</comment>
<dbReference type="GO" id="GO:0005886">
    <property type="term" value="C:plasma membrane"/>
    <property type="evidence" value="ECO:0007669"/>
    <property type="project" value="TreeGrafter"/>
</dbReference>
<evidence type="ECO:0000256" key="6">
    <source>
        <dbReference type="ARBA" id="ARBA00022833"/>
    </source>
</evidence>
<dbReference type="EMBL" id="JAANQT010000322">
    <property type="protein sequence ID" value="KAG1312055.1"/>
    <property type="molecule type" value="Genomic_DNA"/>
</dbReference>
<comment type="subcellular location">
    <subcellularLocation>
        <location evidence="1">Membrane</location>
        <topology evidence="1">Multi-pass membrane protein</topology>
    </subcellularLocation>
</comment>
<evidence type="ECO:0000256" key="7">
    <source>
        <dbReference type="ARBA" id="ARBA00022989"/>
    </source>
</evidence>
<keyword evidence="8 11" id="KW-0472">Membrane</keyword>
<evidence type="ECO:0000256" key="5">
    <source>
        <dbReference type="ARBA" id="ARBA00022771"/>
    </source>
</evidence>
<feature type="region of interest" description="Disordered" evidence="10">
    <location>
        <begin position="656"/>
        <end position="700"/>
    </location>
</feature>
<evidence type="ECO:0000256" key="1">
    <source>
        <dbReference type="ARBA" id="ARBA00004141"/>
    </source>
</evidence>
<evidence type="ECO:0000259" key="12">
    <source>
        <dbReference type="PROSITE" id="PS50115"/>
    </source>
</evidence>
<dbReference type="Pfam" id="PF01412">
    <property type="entry name" value="ArfGap"/>
    <property type="match status" value="1"/>
</dbReference>
<dbReference type="PANTHER" id="PTHR11706">
    <property type="entry name" value="SOLUTE CARRIER PROTEIN FAMILY 11 MEMBER"/>
    <property type="match status" value="1"/>
</dbReference>
<dbReference type="GO" id="GO:0005384">
    <property type="term" value="F:manganese ion transmembrane transporter activity"/>
    <property type="evidence" value="ECO:0007669"/>
    <property type="project" value="TreeGrafter"/>
</dbReference>
<evidence type="ECO:0000256" key="3">
    <source>
        <dbReference type="ARBA" id="ARBA00022692"/>
    </source>
</evidence>
<feature type="transmembrane region" description="Helical" evidence="11">
    <location>
        <begin position="22"/>
        <end position="40"/>
    </location>
</feature>
<dbReference type="GO" id="GO:0015086">
    <property type="term" value="F:cadmium ion transmembrane transporter activity"/>
    <property type="evidence" value="ECO:0007669"/>
    <property type="project" value="TreeGrafter"/>
</dbReference>
<feature type="transmembrane region" description="Helical" evidence="11">
    <location>
        <begin position="382"/>
        <end position="401"/>
    </location>
</feature>
<keyword evidence="2" id="KW-0343">GTPase activation</keyword>
<feature type="compositionally biased region" description="Polar residues" evidence="10">
    <location>
        <begin position="850"/>
        <end position="876"/>
    </location>
</feature>
<protein>
    <recommendedName>
        <fullName evidence="12">Arf-GAP domain-containing protein</fullName>
    </recommendedName>
</protein>
<dbReference type="GO" id="GO:0030026">
    <property type="term" value="P:intracellular manganese ion homeostasis"/>
    <property type="evidence" value="ECO:0007669"/>
    <property type="project" value="TreeGrafter"/>
</dbReference>
<feature type="transmembrane region" description="Helical" evidence="11">
    <location>
        <begin position="103"/>
        <end position="121"/>
    </location>
</feature>
<accession>A0A9P7BUI8</accession>
<feature type="transmembrane region" description="Helical" evidence="11">
    <location>
        <begin position="286"/>
        <end position="307"/>
    </location>
</feature>
<evidence type="ECO:0000256" key="11">
    <source>
        <dbReference type="SAM" id="Phobius"/>
    </source>
</evidence>
<keyword evidence="7 11" id="KW-1133">Transmembrane helix</keyword>
<dbReference type="GO" id="GO:0008270">
    <property type="term" value="F:zinc ion binding"/>
    <property type="evidence" value="ECO:0007669"/>
    <property type="project" value="UniProtKB-KW"/>
</dbReference>
<dbReference type="InterPro" id="IPR001046">
    <property type="entry name" value="NRAMP_fam"/>
</dbReference>
<dbReference type="GO" id="GO:0034755">
    <property type="term" value="P:iron ion transmembrane transport"/>
    <property type="evidence" value="ECO:0007669"/>
    <property type="project" value="TreeGrafter"/>
</dbReference>
<sequence length="906" mass="100675">MIAVGYLDPGNWATDMEGGSSFGYRLLFIILVSNLIAVFLQNLTIRLGTITGLDLASASKKFFPRWLNLFLYVLAEIAIIATDLAEVIGSAIALNLLFPRLPLPAGVAITAVDVFIILLFYNEEVEDDESSTSGRMVRIFEAFVMVLVAAVGICFMIELAYSDIVAVDVLKGYLPTKEIFTEPEVLYVAIGIIGATVMPHNLYLHSFIVQSRCREWKVQRPRVTKNGERWMVRRSPFDVQPDSLSCQDSEKTGSHTSIDVDPRDIDFESIKAYLERSLKENLHYGFVDLLVALSFAFFVNCAILIVASSNFFYAPNSQQQAIQDLFSAHALLLQYLGPPAATVFALALLCAGQSSTLTATLAGQVIMSGFLGMTTRPWIRRIVTRLIAILPAMVAACIAGRSGLSNMLVASQVALSIQLPFAVVPLVYLTSKKSTMKLELVVESKEGREVPFATEQANLSLIDRVVARLRFSKSRSDWARFPQFNKINKQAVKNYFIRPNEEVTRGQTSPVEEKEANCLMIDTLPEPLVYENDTMSVAEYKKKLYEIQRTGENKTCFDCGAPNPQWASVSYGIFICLDCSGIHRSFGVHISFVRSITMDKWFDDQLKKMELGGNQKAKEFFSSQPDYSPNMPVKEKYHSHFAELYRDKLNAEAEGRSWTPTLAAKKPASSTTAGTRTLSQQRLSNEQRSSSSISLSGNYTDTKSRNEDYFAKLGNLNETRPEDLPPSQGGKFTGFGNPQFDYQPKPSNTDIHEIIQDPRAAIEKGWSLLSYVGKAAVDFGRTVNDNYVKPAAAQLADPQFRDHVRENVNHYVHSITQPRSNQSYANSSFNYSSNPPSTDDMNDEDFFNKNLGSSYSSDHLSPTTASTPPAKSSRPTVVSAASSVRARANSANRKKKSGADDEWGEW</sequence>
<dbReference type="CDD" id="cd08830">
    <property type="entry name" value="ArfGap_ArfGap1"/>
    <property type="match status" value="1"/>
</dbReference>
<dbReference type="SUPFAM" id="SSF57863">
    <property type="entry name" value="ArfGap/RecO-like zinc finger"/>
    <property type="match status" value="1"/>
</dbReference>
<evidence type="ECO:0000256" key="9">
    <source>
        <dbReference type="PROSITE-ProRule" id="PRU00288"/>
    </source>
</evidence>
<evidence type="ECO:0000313" key="14">
    <source>
        <dbReference type="Proteomes" id="UP000716291"/>
    </source>
</evidence>
<feature type="transmembrane region" description="Helical" evidence="11">
    <location>
        <begin position="185"/>
        <end position="204"/>
    </location>
</feature>
<keyword evidence="14" id="KW-1185">Reference proteome</keyword>
<feature type="transmembrane region" description="Helical" evidence="11">
    <location>
        <begin position="142"/>
        <end position="165"/>
    </location>
</feature>
<dbReference type="Gene3D" id="1.10.220.150">
    <property type="entry name" value="Arf GTPase activating protein"/>
    <property type="match status" value="1"/>
</dbReference>
<dbReference type="PRINTS" id="PR00447">
    <property type="entry name" value="NATRESASSCMP"/>
</dbReference>
<keyword evidence="3 11" id="KW-0812">Transmembrane</keyword>
<evidence type="ECO:0000256" key="8">
    <source>
        <dbReference type="ARBA" id="ARBA00023136"/>
    </source>
</evidence>